<sequence length="179" mass="19892">MKLVRLAGLFMMMLCVSSNAWCSGLTASDVQGFIASMQELKPYFDQYAEESGDDGDSASTAQVVTDWAQGLKEQRDVEAILGKHGFDFNTWSTVSQQVTQAYMAVRLGKDGQDVMGQMRQSIAEIEGNKDIPAEYKTQMITQMQTSMAEMEKVLTASPQDQDTVKPFVSELDAIFEMQE</sequence>
<dbReference type="OrthoDB" id="5457880at2"/>
<feature type="signal peptide" evidence="1">
    <location>
        <begin position="1"/>
        <end position="20"/>
    </location>
</feature>
<organism evidence="2 3">
    <name type="scientific">Desulfomicrobium apsheronum</name>
    <dbReference type="NCBI Taxonomy" id="52560"/>
    <lineage>
        <taxon>Bacteria</taxon>
        <taxon>Pseudomonadati</taxon>
        <taxon>Thermodesulfobacteriota</taxon>
        <taxon>Desulfovibrionia</taxon>
        <taxon>Desulfovibrionales</taxon>
        <taxon>Desulfomicrobiaceae</taxon>
        <taxon>Desulfomicrobium</taxon>
    </lineage>
</organism>
<proteinExistence type="predicted"/>
<dbReference type="Proteomes" id="UP000198635">
    <property type="component" value="Unassembled WGS sequence"/>
</dbReference>
<keyword evidence="3" id="KW-1185">Reference proteome</keyword>
<keyword evidence="1" id="KW-0732">Signal</keyword>
<evidence type="ECO:0000256" key="1">
    <source>
        <dbReference type="SAM" id="SignalP"/>
    </source>
</evidence>
<dbReference type="STRING" id="52560.SAMN04488082_1329"/>
<dbReference type="RefSeq" id="WP_092379572.1">
    <property type="nucleotide sequence ID" value="NZ_FORX01000032.1"/>
</dbReference>
<gene>
    <name evidence="2" type="ORF">SAMN04488082_1329</name>
</gene>
<feature type="chain" id="PRO_5011566943" evidence="1">
    <location>
        <begin position="21"/>
        <end position="179"/>
    </location>
</feature>
<dbReference type="AlphaFoldDB" id="A0A1I4AC28"/>
<name>A0A1I4AC28_9BACT</name>
<evidence type="ECO:0000313" key="3">
    <source>
        <dbReference type="Proteomes" id="UP000198635"/>
    </source>
</evidence>
<reference evidence="3" key="1">
    <citation type="submission" date="2016-10" db="EMBL/GenBank/DDBJ databases">
        <authorList>
            <person name="Varghese N."/>
            <person name="Submissions S."/>
        </authorList>
    </citation>
    <scope>NUCLEOTIDE SEQUENCE [LARGE SCALE GENOMIC DNA]</scope>
    <source>
        <strain evidence="3">DSM 5918</strain>
    </source>
</reference>
<dbReference type="EMBL" id="FORX01000032">
    <property type="protein sequence ID" value="SFK53356.1"/>
    <property type="molecule type" value="Genomic_DNA"/>
</dbReference>
<accession>A0A1I4AC28</accession>
<evidence type="ECO:0000313" key="2">
    <source>
        <dbReference type="EMBL" id="SFK53356.1"/>
    </source>
</evidence>
<protein>
    <submittedName>
        <fullName evidence="2">Uncharacterized protein</fullName>
    </submittedName>
</protein>